<evidence type="ECO:0000256" key="1">
    <source>
        <dbReference type="ARBA" id="ARBA00022574"/>
    </source>
</evidence>
<reference evidence="5 6" key="1">
    <citation type="submission" date="2019-04" db="EMBL/GenBank/DDBJ databases">
        <title>Pedobacter sp. RP-3-22 sp. nov., isolated from Arctic soil.</title>
        <authorList>
            <person name="Dahal R.H."/>
            <person name="Kim D.-U."/>
        </authorList>
    </citation>
    <scope>NUCLEOTIDE SEQUENCE [LARGE SCALE GENOMIC DNA]</scope>
    <source>
        <strain evidence="5 6">RP-3-22</strain>
    </source>
</reference>
<dbReference type="Proteomes" id="UP000309488">
    <property type="component" value="Unassembled WGS sequence"/>
</dbReference>
<dbReference type="PROSITE" id="PS50082">
    <property type="entry name" value="WD_REPEATS_2"/>
    <property type="match status" value="3"/>
</dbReference>
<feature type="repeat" description="WD" evidence="3">
    <location>
        <begin position="41"/>
        <end position="81"/>
    </location>
</feature>
<dbReference type="GO" id="GO:0006508">
    <property type="term" value="P:proteolysis"/>
    <property type="evidence" value="ECO:0007669"/>
    <property type="project" value="InterPro"/>
</dbReference>
<dbReference type="InterPro" id="IPR011044">
    <property type="entry name" value="Quino_amine_DH_bsu"/>
</dbReference>
<dbReference type="PROSITE" id="PS50294">
    <property type="entry name" value="WD_REPEATS_REGION"/>
    <property type="match status" value="1"/>
</dbReference>
<dbReference type="Pfam" id="PF00400">
    <property type="entry name" value="WD40"/>
    <property type="match status" value="2"/>
</dbReference>
<keyword evidence="6" id="KW-1185">Reference proteome</keyword>
<dbReference type="PANTHER" id="PTHR19848">
    <property type="entry name" value="WD40 REPEAT PROTEIN"/>
    <property type="match status" value="1"/>
</dbReference>
<evidence type="ECO:0000313" key="5">
    <source>
        <dbReference type="EMBL" id="TKC13190.1"/>
    </source>
</evidence>
<dbReference type="SUPFAM" id="SSF50998">
    <property type="entry name" value="Quinoprotein alcohol dehydrogenase-like"/>
    <property type="match status" value="1"/>
</dbReference>
<dbReference type="InterPro" id="IPR029030">
    <property type="entry name" value="Caspase-like_dom_sf"/>
</dbReference>
<dbReference type="InterPro" id="IPR019775">
    <property type="entry name" value="WD40_repeat_CS"/>
</dbReference>
<dbReference type="InterPro" id="IPR011600">
    <property type="entry name" value="Pept_C14_caspase"/>
</dbReference>
<dbReference type="SUPFAM" id="SSF52129">
    <property type="entry name" value="Caspase-like"/>
    <property type="match status" value="1"/>
</dbReference>
<keyword evidence="2" id="KW-0677">Repeat</keyword>
<dbReference type="InterPro" id="IPR001680">
    <property type="entry name" value="WD40_rpt"/>
</dbReference>
<evidence type="ECO:0000313" key="6">
    <source>
        <dbReference type="Proteomes" id="UP000309488"/>
    </source>
</evidence>
<dbReference type="OrthoDB" id="1491023at2"/>
<comment type="caution">
    <text evidence="5">The sequence shown here is derived from an EMBL/GenBank/DDBJ whole genome shotgun (WGS) entry which is preliminary data.</text>
</comment>
<dbReference type="SMART" id="SM00320">
    <property type="entry name" value="WD40"/>
    <property type="match status" value="5"/>
</dbReference>
<evidence type="ECO:0000259" key="4">
    <source>
        <dbReference type="Pfam" id="PF00656"/>
    </source>
</evidence>
<dbReference type="Gene3D" id="2.130.10.10">
    <property type="entry name" value="YVTN repeat-like/Quinoprotein amine dehydrogenase"/>
    <property type="match status" value="3"/>
</dbReference>
<dbReference type="EMBL" id="SWBR01000001">
    <property type="protein sequence ID" value="TKC13190.1"/>
    <property type="molecule type" value="Genomic_DNA"/>
</dbReference>
<feature type="domain" description="Peptidase C14 caspase" evidence="4">
    <location>
        <begin position="883"/>
        <end position="1144"/>
    </location>
</feature>
<gene>
    <name evidence="5" type="ORF">FA048_06160</name>
</gene>
<dbReference type="SUPFAM" id="SSF50969">
    <property type="entry name" value="YVTN repeat-like/Quinoprotein amine dehydrogenase"/>
    <property type="match status" value="1"/>
</dbReference>
<keyword evidence="1 3" id="KW-0853">WD repeat</keyword>
<dbReference type="AlphaFoldDB" id="A0A4U1CXP2"/>
<dbReference type="GO" id="GO:0004197">
    <property type="term" value="F:cysteine-type endopeptidase activity"/>
    <property type="evidence" value="ECO:0007669"/>
    <property type="project" value="InterPro"/>
</dbReference>
<dbReference type="Pfam" id="PF00656">
    <property type="entry name" value="Peptidase_C14"/>
    <property type="match status" value="1"/>
</dbReference>
<feature type="repeat" description="WD" evidence="3">
    <location>
        <begin position="326"/>
        <end position="367"/>
    </location>
</feature>
<accession>A0A4U1CXP2</accession>
<dbReference type="InterPro" id="IPR015943">
    <property type="entry name" value="WD40/YVTN_repeat-like_dom_sf"/>
</dbReference>
<evidence type="ECO:0000256" key="3">
    <source>
        <dbReference type="PROSITE-ProRule" id="PRU00221"/>
    </source>
</evidence>
<organism evidence="5 6">
    <name type="scientific">Pedobacter polaris</name>
    <dbReference type="NCBI Taxonomy" id="2571273"/>
    <lineage>
        <taxon>Bacteria</taxon>
        <taxon>Pseudomonadati</taxon>
        <taxon>Bacteroidota</taxon>
        <taxon>Sphingobacteriia</taxon>
        <taxon>Sphingobacteriales</taxon>
        <taxon>Sphingobacteriaceae</taxon>
        <taxon>Pedobacter</taxon>
    </lineage>
</organism>
<proteinExistence type="predicted"/>
<evidence type="ECO:0000256" key="2">
    <source>
        <dbReference type="ARBA" id="ARBA00022737"/>
    </source>
</evidence>
<sequence length="1277" mass="143301">MLIYQFSFFKVCKLRLIVLIALFFSLSPFYSKAQQPKLMAPTGHVLSVSDVDFSKDGKYMVTVADNEIKFWETETGRLIYNLKGNSYEGFINNGKTLITTELKNDSIGKIKFWDLNSGEVIDSLPGITVRFSDDESLMLLSSGLDSVDIIQVKTKKKIGSLPGSIGFFVNSDKLIFTATILADDTGYKMMFWDAKTHKHINQYNAALAGASKNLFVLEHDSTSKILDLNKNEIVQVFNRPKYNDSKNHISYKMKFSPDHKLLMFFPRDNYVAIIDNETYALKKTLNLGFNIRDLIFNEDGSMFITTDEDSSATAWDTKTFEKLYSLKGHKKWINELVFSKDNKSILTSSFDNTAILWNAKDGSFIRTFTGKNATINKSLMSTNGDFIAQQSGDYIFVWETKTAKKIASIKCKSDQIRFSSDNKYLIVNQNYGSSASETRTLILDLNIQKIVKDLYFRGNPNKYIISNDAQYFSVFNDTAKALNVFDLDDNLVLSIKTPEGKIITNSNFSQDHQTLIICYQLTSGDRTGRELVAYQLSNKQQLWNYRNRLIYDDFTVTKNNKYLIARMAADSLICLDLKTGESFYMSFESKGSKWSDRTIESSVDGKYLWVYDSYGLSVFDLISRKQIINHKSEDWITMVNISNDGYLIVGDVANHLNYIQLSTGKTTKTLTTRGYASAFSNGYLLTSDRTFLHLHKDTKLLYSLLNVEENDQIIVDPSGRYDGTEAARKLLYFTCGKEIISLEQVKDLLWVPNLAERISKAEVINAPKLSDLAICGLTPEVESIDNKTDQHEFKINPRKGGLGETVLYINEIEVKRYLPNQLVKIGLSYSLKIPKTSLASYFIAGKENFVTVKAYTAKNDISSRGAKVTNLKTPVSSLPPNLYAVVVGVSDYKGTELDLKYAAKDANDIANALGNSARKLLNTDGKEHVFIYNLNTSKEGQFPEKLSIKNAIADVGKKATANDVFIVFFAGHGVMEGAKKQFYFLTADASKASLAAQVGISTDELSEWMKPANIKAQKRILIFDACNSGQAVNELVKIGQANQQYLAARNDDKSQQIKTIEKLNEKSGLFILSASASNQSAYEMGRFSQGLLTYALLKAMKEQPAILDDNKFLNVGKWFTAAEKTVSDIVRESGNRQEPQVVSMSNFNIGIVDQEVMAKIILPQEKALFASSNFQNNDEAIADDDLELSKSINQALNNISSRGVDANITYVIGTNSPEAFALSGRYEVKGDEIIVKVNIRQHKEIKHRFELKGKKENLAALAETIVQLAAQWSARKE</sequence>
<dbReference type="Gene3D" id="3.40.50.1460">
    <property type="match status" value="1"/>
</dbReference>
<dbReference type="PANTHER" id="PTHR19848:SF8">
    <property type="entry name" value="F-BOX AND WD REPEAT DOMAIN CONTAINING 7"/>
    <property type="match status" value="1"/>
</dbReference>
<name>A0A4U1CXP2_9SPHI</name>
<dbReference type="PROSITE" id="PS00678">
    <property type="entry name" value="WD_REPEATS_1"/>
    <property type="match status" value="1"/>
</dbReference>
<protein>
    <recommendedName>
        <fullName evidence="4">Peptidase C14 caspase domain-containing protein</fullName>
    </recommendedName>
</protein>
<dbReference type="InterPro" id="IPR011047">
    <property type="entry name" value="Quinoprotein_ADH-like_sf"/>
</dbReference>
<feature type="repeat" description="WD" evidence="3">
    <location>
        <begin position="291"/>
        <end position="325"/>
    </location>
</feature>